<sequence>MLFSYRTNGALAGSQATAPRATTAATAGPRGQATVVLKLRQSNAKRRAEEEADAALAVPASQRLRSTAAAPTAIFTKRIAIVSPPGTQSPAAPEQLGCHLARRCRGPGGNGHRGGSGGGGNIGPSSLARVYGSRLRISQLPEDYEECFVGLEPVRQPDPDELLVAHVGSAQRKAAAAAIAGAGGAPHADSGGGGGLGGALLGTVGVGQEMSFMFPGVTPGGALATLVPGAPTATAAAAPAATVAGGLLAPLGHISAGLPMATAILPYTSAPYDAVAGTTMGGPAAAAAAVVAGPDLMLDADDSTESEEEEGDVSAGGGGQSMDTDAALGAAFDDFEGMGPMTQPPRPQPHPGGDGYGTGFGGGAVGAGGGMFGYGTGGGGSLGFGGMASGLPGSGMGMGMSISAGGGGGGGFGTGTGTTSTVDDDGFVAAERWKMNLAYVWRMPAYDGLRAKYGSELMGFKGRSMRTII</sequence>
<name>D8TZ50_VOLCA</name>
<protein>
    <submittedName>
        <fullName evidence="2">Uncharacterized protein</fullName>
    </submittedName>
</protein>
<dbReference type="AlphaFoldDB" id="D8TZ50"/>
<evidence type="ECO:0000313" key="2">
    <source>
        <dbReference type="EMBL" id="EFJ47215.1"/>
    </source>
</evidence>
<proteinExistence type="predicted"/>
<feature type="compositionally biased region" description="Acidic residues" evidence="1">
    <location>
        <begin position="301"/>
        <end position="312"/>
    </location>
</feature>
<dbReference type="EMBL" id="GL378346">
    <property type="protein sequence ID" value="EFJ47215.1"/>
    <property type="molecule type" value="Genomic_DNA"/>
</dbReference>
<dbReference type="Proteomes" id="UP000001058">
    <property type="component" value="Unassembled WGS sequence"/>
</dbReference>
<dbReference type="OrthoDB" id="552594at2759"/>
<keyword evidence="3" id="KW-1185">Reference proteome</keyword>
<evidence type="ECO:0000256" key="1">
    <source>
        <dbReference type="SAM" id="MobiDB-lite"/>
    </source>
</evidence>
<dbReference type="KEGG" id="vcn:VOLCADRAFT_92242"/>
<gene>
    <name evidence="2" type="ORF">VOLCADRAFT_92242</name>
</gene>
<feature type="region of interest" description="Disordered" evidence="1">
    <location>
        <begin position="301"/>
        <end position="359"/>
    </location>
</feature>
<feature type="region of interest" description="Disordered" evidence="1">
    <location>
        <begin position="1"/>
        <end position="29"/>
    </location>
</feature>
<reference evidence="2 3" key="1">
    <citation type="journal article" date="2010" name="Science">
        <title>Genomic analysis of organismal complexity in the multicellular green alga Volvox carteri.</title>
        <authorList>
            <person name="Prochnik S.E."/>
            <person name="Umen J."/>
            <person name="Nedelcu A.M."/>
            <person name="Hallmann A."/>
            <person name="Miller S.M."/>
            <person name="Nishii I."/>
            <person name="Ferris P."/>
            <person name="Kuo A."/>
            <person name="Mitros T."/>
            <person name="Fritz-Laylin L.K."/>
            <person name="Hellsten U."/>
            <person name="Chapman J."/>
            <person name="Simakov O."/>
            <person name="Rensing S.A."/>
            <person name="Terry A."/>
            <person name="Pangilinan J."/>
            <person name="Kapitonov V."/>
            <person name="Jurka J."/>
            <person name="Salamov A."/>
            <person name="Shapiro H."/>
            <person name="Schmutz J."/>
            <person name="Grimwood J."/>
            <person name="Lindquist E."/>
            <person name="Lucas S."/>
            <person name="Grigoriev I.V."/>
            <person name="Schmitt R."/>
            <person name="Kirk D."/>
            <person name="Rokhsar D.S."/>
        </authorList>
    </citation>
    <scope>NUCLEOTIDE SEQUENCE [LARGE SCALE GENOMIC DNA]</scope>
    <source>
        <strain evidence="3">f. Nagariensis / Eve</strain>
    </source>
</reference>
<evidence type="ECO:0000313" key="3">
    <source>
        <dbReference type="Proteomes" id="UP000001058"/>
    </source>
</evidence>
<dbReference type="RefSeq" id="XP_002951764.1">
    <property type="nucleotide sequence ID" value="XM_002951718.1"/>
</dbReference>
<dbReference type="InParanoid" id="D8TZ50"/>
<organism evidence="3">
    <name type="scientific">Volvox carteri f. nagariensis</name>
    <dbReference type="NCBI Taxonomy" id="3068"/>
    <lineage>
        <taxon>Eukaryota</taxon>
        <taxon>Viridiplantae</taxon>
        <taxon>Chlorophyta</taxon>
        <taxon>core chlorophytes</taxon>
        <taxon>Chlorophyceae</taxon>
        <taxon>CS clade</taxon>
        <taxon>Chlamydomonadales</taxon>
        <taxon>Volvocaceae</taxon>
        <taxon>Volvox</taxon>
    </lineage>
</organism>
<dbReference type="GeneID" id="9615752"/>
<feature type="compositionally biased region" description="Low complexity" evidence="1">
    <location>
        <begin position="15"/>
        <end position="29"/>
    </location>
</feature>
<accession>D8TZ50</accession>